<dbReference type="GO" id="GO:0015031">
    <property type="term" value="P:protein transport"/>
    <property type="evidence" value="ECO:0007669"/>
    <property type="project" value="UniProtKB-UniRule"/>
</dbReference>
<evidence type="ECO:0000256" key="9">
    <source>
        <dbReference type="ARBA" id="ARBA00023136"/>
    </source>
</evidence>
<evidence type="ECO:0000259" key="11">
    <source>
        <dbReference type="PROSITE" id="PS52015"/>
    </source>
</evidence>
<dbReference type="GO" id="GO:0015891">
    <property type="term" value="P:siderophore transport"/>
    <property type="evidence" value="ECO:0007669"/>
    <property type="project" value="InterPro"/>
</dbReference>
<evidence type="ECO:0000256" key="1">
    <source>
        <dbReference type="ARBA" id="ARBA00004383"/>
    </source>
</evidence>
<protein>
    <recommendedName>
        <fullName evidence="10">Protein TonB</fullName>
    </recommendedName>
</protein>
<comment type="function">
    <text evidence="10">Interacts with outer membrane receptor proteins that carry out high-affinity binding and energy dependent uptake into the periplasmic space of specific substrates. It could act to transduce energy from the cytoplasmic membrane to specific energy-requiring processes in the outer membrane, resulting in the release into the periplasm of ligands bound by these outer membrane proteins.</text>
</comment>
<keyword evidence="3 10" id="KW-0813">Transport</keyword>
<evidence type="ECO:0000313" key="13">
    <source>
        <dbReference type="Proteomes" id="UP000623842"/>
    </source>
</evidence>
<gene>
    <name evidence="12" type="primary">tonB2</name>
    <name evidence="12" type="ORF">GCM10017161_34050</name>
</gene>
<dbReference type="GO" id="GO:0055085">
    <property type="term" value="P:transmembrane transport"/>
    <property type="evidence" value="ECO:0007669"/>
    <property type="project" value="InterPro"/>
</dbReference>
<dbReference type="PRINTS" id="PR01374">
    <property type="entry name" value="TONBPROTEIN"/>
</dbReference>
<feature type="domain" description="TonB C-terminal" evidence="11">
    <location>
        <begin position="108"/>
        <end position="202"/>
    </location>
</feature>
<evidence type="ECO:0000256" key="6">
    <source>
        <dbReference type="ARBA" id="ARBA00022692"/>
    </source>
</evidence>
<keyword evidence="6 10" id="KW-0812">Transmembrane</keyword>
<comment type="similarity">
    <text evidence="2 10">Belongs to the TonB family.</text>
</comment>
<dbReference type="PANTHER" id="PTHR33446">
    <property type="entry name" value="PROTEIN TONB-RELATED"/>
    <property type="match status" value="1"/>
</dbReference>
<name>A0A919BP67_9GAMM</name>
<keyword evidence="10" id="KW-0735">Signal-anchor</keyword>
<dbReference type="Proteomes" id="UP000623842">
    <property type="component" value="Unassembled WGS sequence"/>
</dbReference>
<keyword evidence="9 10" id="KW-0472">Membrane</keyword>
<dbReference type="AlphaFoldDB" id="A0A919BP67"/>
<evidence type="ECO:0000256" key="4">
    <source>
        <dbReference type="ARBA" id="ARBA00022475"/>
    </source>
</evidence>
<reference evidence="12" key="2">
    <citation type="submission" date="2020-09" db="EMBL/GenBank/DDBJ databases">
        <authorList>
            <person name="Sun Q."/>
            <person name="Kim S."/>
        </authorList>
    </citation>
    <scope>NUCLEOTIDE SEQUENCE</scope>
    <source>
        <strain evidence="12">KCTC 42731</strain>
    </source>
</reference>
<dbReference type="GO" id="GO:0005886">
    <property type="term" value="C:plasma membrane"/>
    <property type="evidence" value="ECO:0007669"/>
    <property type="project" value="UniProtKB-SubCell"/>
</dbReference>
<reference evidence="12" key="1">
    <citation type="journal article" date="2014" name="Int. J. Syst. Evol. Microbiol.">
        <title>Complete genome sequence of Corynebacterium casei LMG S-19264T (=DSM 44701T), isolated from a smear-ripened cheese.</title>
        <authorList>
            <consortium name="US DOE Joint Genome Institute (JGI-PGF)"/>
            <person name="Walter F."/>
            <person name="Albersmeier A."/>
            <person name="Kalinowski J."/>
            <person name="Ruckert C."/>
        </authorList>
    </citation>
    <scope>NUCLEOTIDE SEQUENCE</scope>
    <source>
        <strain evidence="12">KCTC 42731</strain>
    </source>
</reference>
<dbReference type="InterPro" id="IPR037682">
    <property type="entry name" value="TonB_C"/>
</dbReference>
<proteinExistence type="inferred from homology"/>
<keyword evidence="5 10" id="KW-0997">Cell inner membrane</keyword>
<dbReference type="GO" id="GO:0031992">
    <property type="term" value="F:energy transducer activity"/>
    <property type="evidence" value="ECO:0007669"/>
    <property type="project" value="InterPro"/>
</dbReference>
<sequence length="202" mass="22722">MNRYIMILPFASATTIGLFAFMAYLIENEEPRGLDYEDPVVVELYQLPKESKPNTINRKPIQAPEPPPKMKMARSQVETSEIQNEIQFTAIGMDIPAGKAEFSLGTGMKNNDARPIVRSNPRYPIEASQHGIEGWVKLGFDINELGEVINISVIDSQPKRLFDKAAKSALKKWKYKAKIVDGKPVIQSGITVQLDFNMQQQI</sequence>
<accession>A0A919BP67</accession>
<dbReference type="PROSITE" id="PS52015">
    <property type="entry name" value="TONB_CTD"/>
    <property type="match status" value="1"/>
</dbReference>
<evidence type="ECO:0000256" key="8">
    <source>
        <dbReference type="ARBA" id="ARBA00022989"/>
    </source>
</evidence>
<dbReference type="InterPro" id="IPR051045">
    <property type="entry name" value="TonB-dependent_transducer"/>
</dbReference>
<dbReference type="InterPro" id="IPR003538">
    <property type="entry name" value="TonB"/>
</dbReference>
<dbReference type="GO" id="GO:0030288">
    <property type="term" value="C:outer membrane-bounded periplasmic space"/>
    <property type="evidence" value="ECO:0007669"/>
    <property type="project" value="InterPro"/>
</dbReference>
<evidence type="ECO:0000256" key="3">
    <source>
        <dbReference type="ARBA" id="ARBA00022448"/>
    </source>
</evidence>
<comment type="subcellular location">
    <subcellularLocation>
        <location evidence="1 10">Cell inner membrane</location>
        <topology evidence="1 10">Single-pass membrane protein</topology>
        <orientation evidence="1 10">Periplasmic side</orientation>
    </subcellularLocation>
</comment>
<keyword evidence="13" id="KW-1185">Reference proteome</keyword>
<dbReference type="NCBIfam" id="TIGR01352">
    <property type="entry name" value="tonB_Cterm"/>
    <property type="match status" value="1"/>
</dbReference>
<evidence type="ECO:0000256" key="10">
    <source>
        <dbReference type="RuleBase" id="RU362123"/>
    </source>
</evidence>
<dbReference type="FunFam" id="3.30.1150.10:FF:000006">
    <property type="entry name" value="Protein TonB"/>
    <property type="match status" value="1"/>
</dbReference>
<evidence type="ECO:0000256" key="7">
    <source>
        <dbReference type="ARBA" id="ARBA00022927"/>
    </source>
</evidence>
<dbReference type="InterPro" id="IPR006260">
    <property type="entry name" value="TonB/TolA_C"/>
</dbReference>
<dbReference type="EMBL" id="BNCK01000009">
    <property type="protein sequence ID" value="GHG02384.1"/>
    <property type="molecule type" value="Genomic_DNA"/>
</dbReference>
<keyword evidence="8 10" id="KW-1133">Transmembrane helix</keyword>
<organism evidence="12 13">
    <name type="scientific">Thalassotalea marina</name>
    <dbReference type="NCBI Taxonomy" id="1673741"/>
    <lineage>
        <taxon>Bacteria</taxon>
        <taxon>Pseudomonadati</taxon>
        <taxon>Pseudomonadota</taxon>
        <taxon>Gammaproteobacteria</taxon>
        <taxon>Alteromonadales</taxon>
        <taxon>Colwelliaceae</taxon>
        <taxon>Thalassotalea</taxon>
    </lineage>
</organism>
<feature type="transmembrane region" description="Helical" evidence="10">
    <location>
        <begin position="6"/>
        <end position="26"/>
    </location>
</feature>
<dbReference type="PANTHER" id="PTHR33446:SF14">
    <property type="entry name" value="PROTEIN TONB"/>
    <property type="match status" value="1"/>
</dbReference>
<comment type="caution">
    <text evidence="12">The sequence shown here is derived from an EMBL/GenBank/DDBJ whole genome shotgun (WGS) entry which is preliminary data.</text>
</comment>
<evidence type="ECO:0000256" key="5">
    <source>
        <dbReference type="ARBA" id="ARBA00022519"/>
    </source>
</evidence>
<dbReference type="RefSeq" id="WP_189773129.1">
    <property type="nucleotide sequence ID" value="NZ_BNCK01000009.1"/>
</dbReference>
<dbReference type="SUPFAM" id="SSF74653">
    <property type="entry name" value="TolA/TonB C-terminal domain"/>
    <property type="match status" value="1"/>
</dbReference>
<keyword evidence="7 10" id="KW-0653">Protein transport</keyword>
<dbReference type="Pfam" id="PF03544">
    <property type="entry name" value="TonB_C"/>
    <property type="match status" value="1"/>
</dbReference>
<evidence type="ECO:0000256" key="2">
    <source>
        <dbReference type="ARBA" id="ARBA00006555"/>
    </source>
</evidence>
<dbReference type="Gene3D" id="3.30.1150.10">
    <property type="match status" value="1"/>
</dbReference>
<evidence type="ECO:0000313" key="12">
    <source>
        <dbReference type="EMBL" id="GHG02384.1"/>
    </source>
</evidence>
<keyword evidence="4 10" id="KW-1003">Cell membrane</keyword>